<organism evidence="5 6">
    <name type="scientific">Mycena alexandri</name>
    <dbReference type="NCBI Taxonomy" id="1745969"/>
    <lineage>
        <taxon>Eukaryota</taxon>
        <taxon>Fungi</taxon>
        <taxon>Dikarya</taxon>
        <taxon>Basidiomycota</taxon>
        <taxon>Agaricomycotina</taxon>
        <taxon>Agaricomycetes</taxon>
        <taxon>Agaricomycetidae</taxon>
        <taxon>Agaricales</taxon>
        <taxon>Marasmiineae</taxon>
        <taxon>Mycenaceae</taxon>
        <taxon>Mycena</taxon>
    </lineage>
</organism>
<dbReference type="CDD" id="cd18968">
    <property type="entry name" value="chromodomain"/>
    <property type="match status" value="1"/>
</dbReference>
<dbReference type="InterPro" id="IPR000953">
    <property type="entry name" value="Chromo/chromo_shadow_dom"/>
</dbReference>
<evidence type="ECO:0000259" key="4">
    <source>
        <dbReference type="PROSITE" id="PS50013"/>
    </source>
</evidence>
<feature type="compositionally biased region" description="Pro residues" evidence="3">
    <location>
        <begin position="312"/>
        <end position="321"/>
    </location>
</feature>
<dbReference type="GO" id="GO:0006338">
    <property type="term" value="P:chromatin remodeling"/>
    <property type="evidence" value="ECO:0007669"/>
    <property type="project" value="UniProtKB-ARBA"/>
</dbReference>
<feature type="compositionally biased region" description="Basic and acidic residues" evidence="3">
    <location>
        <begin position="108"/>
        <end position="121"/>
    </location>
</feature>
<evidence type="ECO:0000256" key="3">
    <source>
        <dbReference type="SAM" id="MobiDB-lite"/>
    </source>
</evidence>
<dbReference type="InterPro" id="IPR051219">
    <property type="entry name" value="Heterochromatin_chromo-domain"/>
</dbReference>
<dbReference type="InterPro" id="IPR023780">
    <property type="entry name" value="Chromo_domain"/>
</dbReference>
<keyword evidence="6" id="KW-1185">Reference proteome</keyword>
<dbReference type="Pfam" id="PF00385">
    <property type="entry name" value="Chromo"/>
    <property type="match status" value="1"/>
</dbReference>
<comment type="subcellular location">
    <subcellularLocation>
        <location evidence="1">Nucleus</location>
    </subcellularLocation>
</comment>
<evidence type="ECO:0000256" key="1">
    <source>
        <dbReference type="ARBA" id="ARBA00004123"/>
    </source>
</evidence>
<name>A0AAD6T409_9AGAR</name>
<dbReference type="SUPFAM" id="SSF54160">
    <property type="entry name" value="Chromo domain-like"/>
    <property type="match status" value="1"/>
</dbReference>
<dbReference type="EMBL" id="JARJCM010000028">
    <property type="protein sequence ID" value="KAJ7039028.1"/>
    <property type="molecule type" value="Genomic_DNA"/>
</dbReference>
<dbReference type="InterPro" id="IPR016197">
    <property type="entry name" value="Chromo-like_dom_sf"/>
</dbReference>
<sequence>MPQEQFFVEVILKARRRKTGTQKIGTFPVSKFDIRSNAWEYLVHWAGWPDSDDSYEPVKNLADCTRLLQRFWEAAGKDGFLTNVVDFEIDAPEDWIRQEKAYFWSRHTPNEVRAQNDDPRQKHSTSKHGSSKPSTPSTSKTRGAVKTSPRTPSSPPKKVVSFALVADVIGIPKLTDVENTAQRYFTGTKQTYDSEDDEQMDVESHEETPTKMIKLRLLGPRPPTQAPPLDLQHNDEFDAAPTPEPTVSAHESTAEAPPATSNSGPPSPPPSPPTRRSGGIKFVENLGMTNPVMSTKSRLTKKPMAQGIPRASPVPAPPPKDAPTSASAPEGDAMDVDPTPMLFPDNIVDDRVGDADGLGPMLASMEPFNEDVGVGGSGFYDASEDRYAGLPKNGDPYGDSAYLNAGFDVDMPDTAASEFYVDQFLTTVP</sequence>
<gene>
    <name evidence="5" type="ORF">C8F04DRAFT_1086864</name>
</gene>
<dbReference type="PANTHER" id="PTHR22812">
    <property type="entry name" value="CHROMOBOX PROTEIN"/>
    <property type="match status" value="1"/>
</dbReference>
<feature type="domain" description="Chromo" evidence="4">
    <location>
        <begin position="6"/>
        <end position="73"/>
    </location>
</feature>
<keyword evidence="2" id="KW-0539">Nucleus</keyword>
<feature type="compositionally biased region" description="Polar residues" evidence="3">
    <location>
        <begin position="287"/>
        <end position="297"/>
    </location>
</feature>
<dbReference type="Proteomes" id="UP001218188">
    <property type="component" value="Unassembled WGS sequence"/>
</dbReference>
<proteinExistence type="predicted"/>
<dbReference type="SMART" id="SM00298">
    <property type="entry name" value="CHROMO"/>
    <property type="match status" value="1"/>
</dbReference>
<feature type="region of interest" description="Disordered" evidence="3">
    <location>
        <begin position="188"/>
        <end position="334"/>
    </location>
</feature>
<feature type="region of interest" description="Disordered" evidence="3">
    <location>
        <begin position="107"/>
        <end position="157"/>
    </location>
</feature>
<reference evidence="5" key="1">
    <citation type="submission" date="2023-03" db="EMBL/GenBank/DDBJ databases">
        <title>Massive genome expansion in bonnet fungi (Mycena s.s.) driven by repeated elements and novel gene families across ecological guilds.</title>
        <authorList>
            <consortium name="Lawrence Berkeley National Laboratory"/>
            <person name="Harder C.B."/>
            <person name="Miyauchi S."/>
            <person name="Viragh M."/>
            <person name="Kuo A."/>
            <person name="Thoen E."/>
            <person name="Andreopoulos B."/>
            <person name="Lu D."/>
            <person name="Skrede I."/>
            <person name="Drula E."/>
            <person name="Henrissat B."/>
            <person name="Morin E."/>
            <person name="Kohler A."/>
            <person name="Barry K."/>
            <person name="LaButti K."/>
            <person name="Morin E."/>
            <person name="Salamov A."/>
            <person name="Lipzen A."/>
            <person name="Mereny Z."/>
            <person name="Hegedus B."/>
            <person name="Baldrian P."/>
            <person name="Stursova M."/>
            <person name="Weitz H."/>
            <person name="Taylor A."/>
            <person name="Grigoriev I.V."/>
            <person name="Nagy L.G."/>
            <person name="Martin F."/>
            <person name="Kauserud H."/>
        </authorList>
    </citation>
    <scope>NUCLEOTIDE SEQUENCE</scope>
    <source>
        <strain evidence="5">CBHHK200</strain>
    </source>
</reference>
<dbReference type="PROSITE" id="PS50013">
    <property type="entry name" value="CHROMO_2"/>
    <property type="match status" value="1"/>
</dbReference>
<evidence type="ECO:0000313" key="5">
    <source>
        <dbReference type="EMBL" id="KAJ7039028.1"/>
    </source>
</evidence>
<dbReference type="Gene3D" id="2.40.50.40">
    <property type="match status" value="1"/>
</dbReference>
<dbReference type="GO" id="GO:0005634">
    <property type="term" value="C:nucleus"/>
    <property type="evidence" value="ECO:0007669"/>
    <property type="project" value="UniProtKB-SubCell"/>
</dbReference>
<feature type="compositionally biased region" description="Low complexity" evidence="3">
    <location>
        <begin position="131"/>
        <end position="157"/>
    </location>
</feature>
<evidence type="ECO:0000256" key="2">
    <source>
        <dbReference type="ARBA" id="ARBA00023242"/>
    </source>
</evidence>
<comment type="caution">
    <text evidence="5">The sequence shown here is derived from an EMBL/GenBank/DDBJ whole genome shotgun (WGS) entry which is preliminary data.</text>
</comment>
<accession>A0AAD6T409</accession>
<protein>
    <recommendedName>
        <fullName evidence="4">Chromo domain-containing protein</fullName>
    </recommendedName>
</protein>
<evidence type="ECO:0000313" key="6">
    <source>
        <dbReference type="Proteomes" id="UP001218188"/>
    </source>
</evidence>
<dbReference type="AlphaFoldDB" id="A0AAD6T409"/>